<dbReference type="Pfam" id="PF13609">
    <property type="entry name" value="Porin_4"/>
    <property type="match status" value="1"/>
</dbReference>
<dbReference type="CDD" id="cd00342">
    <property type="entry name" value="gram_neg_porins"/>
    <property type="match status" value="1"/>
</dbReference>
<keyword evidence="9" id="KW-0472">Membrane</keyword>
<dbReference type="AlphaFoldDB" id="A0AB37APV7"/>
<evidence type="ECO:0000313" key="13">
    <source>
        <dbReference type="EMBL" id="PRE42282.1"/>
    </source>
</evidence>
<protein>
    <submittedName>
        <fullName evidence="13">Porin</fullName>
    </submittedName>
</protein>
<evidence type="ECO:0000256" key="5">
    <source>
        <dbReference type="ARBA" id="ARBA00022692"/>
    </source>
</evidence>
<evidence type="ECO:0000259" key="12">
    <source>
        <dbReference type="Pfam" id="PF13609"/>
    </source>
</evidence>
<feature type="chain" id="PRO_5044225832" evidence="11">
    <location>
        <begin position="21"/>
        <end position="353"/>
    </location>
</feature>
<comment type="subunit">
    <text evidence="2">Homotrimer.</text>
</comment>
<evidence type="ECO:0000256" key="7">
    <source>
        <dbReference type="ARBA" id="ARBA00023065"/>
    </source>
</evidence>
<dbReference type="EMBL" id="PVFR01000076">
    <property type="protein sequence ID" value="PRE42282.1"/>
    <property type="molecule type" value="Genomic_DNA"/>
</dbReference>
<evidence type="ECO:0000256" key="1">
    <source>
        <dbReference type="ARBA" id="ARBA00004571"/>
    </source>
</evidence>
<dbReference type="SUPFAM" id="SSF56935">
    <property type="entry name" value="Porins"/>
    <property type="match status" value="1"/>
</dbReference>
<dbReference type="PANTHER" id="PTHR34501:SF9">
    <property type="entry name" value="MAJOR OUTER MEMBRANE PROTEIN P.IA"/>
    <property type="match status" value="1"/>
</dbReference>
<reference evidence="13 14" key="1">
    <citation type="submission" date="2018-03" db="EMBL/GenBank/DDBJ databases">
        <authorList>
            <person name="Nguyen K."/>
            <person name="Fouts D."/>
            <person name="Sutton G."/>
        </authorList>
    </citation>
    <scope>NUCLEOTIDE SEQUENCE [LARGE SCALE GENOMIC DNA]</scope>
    <source>
        <strain evidence="13 14">AU14328</strain>
    </source>
</reference>
<keyword evidence="5" id="KW-0812">Transmembrane</keyword>
<comment type="caution">
    <text evidence="13">The sequence shown here is derived from an EMBL/GenBank/DDBJ whole genome shotgun (WGS) entry which is preliminary data.</text>
</comment>
<dbReference type="PANTHER" id="PTHR34501">
    <property type="entry name" value="PROTEIN YDDL-RELATED"/>
    <property type="match status" value="1"/>
</dbReference>
<keyword evidence="7" id="KW-0406">Ion transport</keyword>
<dbReference type="GO" id="GO:0006811">
    <property type="term" value="P:monoatomic ion transport"/>
    <property type="evidence" value="ECO:0007669"/>
    <property type="project" value="UniProtKB-KW"/>
</dbReference>
<evidence type="ECO:0000256" key="2">
    <source>
        <dbReference type="ARBA" id="ARBA00011233"/>
    </source>
</evidence>
<dbReference type="InterPro" id="IPR050298">
    <property type="entry name" value="Gram-neg_bact_OMP"/>
</dbReference>
<evidence type="ECO:0000256" key="8">
    <source>
        <dbReference type="ARBA" id="ARBA00023114"/>
    </source>
</evidence>
<accession>A0AB37APV7</accession>
<keyword evidence="10" id="KW-0998">Cell outer membrane</keyword>
<evidence type="ECO:0000256" key="6">
    <source>
        <dbReference type="ARBA" id="ARBA00022729"/>
    </source>
</evidence>
<evidence type="ECO:0000256" key="11">
    <source>
        <dbReference type="SAM" id="SignalP"/>
    </source>
</evidence>
<dbReference type="Gene3D" id="2.40.160.10">
    <property type="entry name" value="Porin"/>
    <property type="match status" value="1"/>
</dbReference>
<keyword evidence="4" id="KW-1134">Transmembrane beta strand</keyword>
<dbReference type="Proteomes" id="UP000237811">
    <property type="component" value="Unassembled WGS sequence"/>
</dbReference>
<evidence type="ECO:0000256" key="4">
    <source>
        <dbReference type="ARBA" id="ARBA00022452"/>
    </source>
</evidence>
<proteinExistence type="predicted"/>
<dbReference type="GO" id="GO:0015288">
    <property type="term" value="F:porin activity"/>
    <property type="evidence" value="ECO:0007669"/>
    <property type="project" value="UniProtKB-KW"/>
</dbReference>
<comment type="subcellular location">
    <subcellularLocation>
        <location evidence="1">Cell outer membrane</location>
        <topology evidence="1">Multi-pass membrane protein</topology>
    </subcellularLocation>
</comment>
<dbReference type="GO" id="GO:0046930">
    <property type="term" value="C:pore complex"/>
    <property type="evidence" value="ECO:0007669"/>
    <property type="project" value="UniProtKB-KW"/>
</dbReference>
<sequence length="353" mass="37219">MKKFVMAALIGGLSPCLSQAQSSVTLYGDIGGGVRWVSGQKGGSAVGFNNNILTVNRFGLYGKEELGAGLKAVFKLESAFNSGTGAEKNAGVLFSQAAFVGLTGDFGRLTFGRQVSASEYFATLIDPTGGQAQSLAIEPNALYFFNYFTNDTRFNNTISYLGHAGGFHVGASYSPGGVAGNLRSGTNVSTMAMYQWGPALGGFGYQKTWSATATQWAQTFHVGGSLQVGPARLYASYADFSVSAAREGAPTRRDHIPSIGVMVVPTPTLELTAAVYYDSARHLANANDGSGHKLTTYAIAEYFLSKRTELYVEVDYNGFSGAYRTDALNIGGLGMRSGAHSTTGVSAGLMTRF</sequence>
<organism evidence="13 14">
    <name type="scientific">Burkholderia multivorans</name>
    <dbReference type="NCBI Taxonomy" id="87883"/>
    <lineage>
        <taxon>Bacteria</taxon>
        <taxon>Pseudomonadati</taxon>
        <taxon>Pseudomonadota</taxon>
        <taxon>Betaproteobacteria</taxon>
        <taxon>Burkholderiales</taxon>
        <taxon>Burkholderiaceae</taxon>
        <taxon>Burkholderia</taxon>
        <taxon>Burkholderia cepacia complex</taxon>
    </lineage>
</organism>
<name>A0AB37APV7_9BURK</name>
<keyword evidence="3" id="KW-0813">Transport</keyword>
<dbReference type="GO" id="GO:0009279">
    <property type="term" value="C:cell outer membrane"/>
    <property type="evidence" value="ECO:0007669"/>
    <property type="project" value="UniProtKB-SubCell"/>
</dbReference>
<feature type="signal peptide" evidence="11">
    <location>
        <begin position="1"/>
        <end position="20"/>
    </location>
</feature>
<feature type="domain" description="Porin" evidence="12">
    <location>
        <begin position="8"/>
        <end position="320"/>
    </location>
</feature>
<evidence type="ECO:0000313" key="14">
    <source>
        <dbReference type="Proteomes" id="UP000237811"/>
    </source>
</evidence>
<dbReference type="RefSeq" id="WP_105778071.1">
    <property type="nucleotide sequence ID" value="NZ_JAHPOL010000008.1"/>
</dbReference>
<keyword evidence="6 11" id="KW-0732">Signal</keyword>
<evidence type="ECO:0000256" key="9">
    <source>
        <dbReference type="ARBA" id="ARBA00023136"/>
    </source>
</evidence>
<dbReference type="InterPro" id="IPR023614">
    <property type="entry name" value="Porin_dom_sf"/>
</dbReference>
<evidence type="ECO:0000256" key="10">
    <source>
        <dbReference type="ARBA" id="ARBA00023237"/>
    </source>
</evidence>
<keyword evidence="8" id="KW-0626">Porin</keyword>
<gene>
    <name evidence="13" type="ORF">C6P99_24700</name>
</gene>
<dbReference type="InterPro" id="IPR033900">
    <property type="entry name" value="Gram_neg_porin_domain"/>
</dbReference>
<evidence type="ECO:0000256" key="3">
    <source>
        <dbReference type="ARBA" id="ARBA00022448"/>
    </source>
</evidence>